<dbReference type="PANTHER" id="PTHR30086">
    <property type="entry name" value="ARGININE EXPORTER PROTEIN ARGO"/>
    <property type="match status" value="1"/>
</dbReference>
<feature type="transmembrane region" description="Helical" evidence="6">
    <location>
        <begin position="90"/>
        <end position="111"/>
    </location>
</feature>
<evidence type="ECO:0000256" key="4">
    <source>
        <dbReference type="ARBA" id="ARBA00022989"/>
    </source>
</evidence>
<feature type="transmembrane region" description="Helical" evidence="6">
    <location>
        <begin position="191"/>
        <end position="216"/>
    </location>
</feature>
<dbReference type="Proteomes" id="UP000199608">
    <property type="component" value="Unassembled WGS sequence"/>
</dbReference>
<dbReference type="EMBL" id="FNLL01000012">
    <property type="protein sequence ID" value="SDU54876.1"/>
    <property type="molecule type" value="Genomic_DNA"/>
</dbReference>
<dbReference type="AlphaFoldDB" id="A0A1H2JFF0"/>
<name>A0A1H2JFF0_9BACT</name>
<evidence type="ECO:0000256" key="6">
    <source>
        <dbReference type="SAM" id="Phobius"/>
    </source>
</evidence>
<feature type="transmembrane region" description="Helical" evidence="6">
    <location>
        <begin position="161"/>
        <end position="179"/>
    </location>
</feature>
<dbReference type="InterPro" id="IPR001123">
    <property type="entry name" value="LeuE-type"/>
</dbReference>
<evidence type="ECO:0000313" key="7">
    <source>
        <dbReference type="EMBL" id="SDU54876.1"/>
    </source>
</evidence>
<keyword evidence="8" id="KW-1185">Reference proteome</keyword>
<comment type="subcellular location">
    <subcellularLocation>
        <location evidence="1">Cell membrane</location>
        <topology evidence="1">Multi-pass membrane protein</topology>
    </subcellularLocation>
</comment>
<protein>
    <submittedName>
        <fullName evidence="7">Threonine/homoserine/homoserine lactone efflux protein</fullName>
    </submittedName>
</protein>
<organism evidence="7 8">
    <name type="scientific">Desulfobacula phenolica</name>
    <dbReference type="NCBI Taxonomy" id="90732"/>
    <lineage>
        <taxon>Bacteria</taxon>
        <taxon>Pseudomonadati</taxon>
        <taxon>Thermodesulfobacteriota</taxon>
        <taxon>Desulfobacteria</taxon>
        <taxon>Desulfobacterales</taxon>
        <taxon>Desulfobacteraceae</taxon>
        <taxon>Desulfobacula</taxon>
    </lineage>
</organism>
<feature type="transmembrane region" description="Helical" evidence="6">
    <location>
        <begin position="52"/>
        <end position="78"/>
    </location>
</feature>
<evidence type="ECO:0000256" key="5">
    <source>
        <dbReference type="ARBA" id="ARBA00023136"/>
    </source>
</evidence>
<evidence type="ECO:0000256" key="3">
    <source>
        <dbReference type="ARBA" id="ARBA00022692"/>
    </source>
</evidence>
<keyword evidence="2" id="KW-1003">Cell membrane</keyword>
<evidence type="ECO:0000256" key="1">
    <source>
        <dbReference type="ARBA" id="ARBA00004651"/>
    </source>
</evidence>
<keyword evidence="4 6" id="KW-1133">Transmembrane helix</keyword>
<keyword evidence="5 6" id="KW-0472">Membrane</keyword>
<evidence type="ECO:0000313" key="8">
    <source>
        <dbReference type="Proteomes" id="UP000199608"/>
    </source>
</evidence>
<dbReference type="PANTHER" id="PTHR30086:SF20">
    <property type="entry name" value="ARGININE EXPORTER PROTEIN ARGO-RELATED"/>
    <property type="match status" value="1"/>
</dbReference>
<feature type="transmembrane region" description="Helical" evidence="6">
    <location>
        <begin position="228"/>
        <end position="247"/>
    </location>
</feature>
<proteinExistence type="predicted"/>
<dbReference type="GO" id="GO:0005886">
    <property type="term" value="C:plasma membrane"/>
    <property type="evidence" value="ECO:0007669"/>
    <property type="project" value="UniProtKB-SubCell"/>
</dbReference>
<keyword evidence="3 6" id="KW-0812">Transmembrane</keyword>
<accession>A0A1H2JFF0</accession>
<feature type="transmembrane region" description="Helical" evidence="6">
    <location>
        <begin position="117"/>
        <end position="140"/>
    </location>
</feature>
<dbReference type="Pfam" id="PF01810">
    <property type="entry name" value="LysE"/>
    <property type="match status" value="1"/>
</dbReference>
<gene>
    <name evidence="7" type="ORF">SAMN04487931_11211</name>
</gene>
<sequence length="261" mass="27456">MIFVMSGGLKCCMLTSDVLLVCNVRFLLQASLGERPGLPMVVCKAVGKGNYMIHYLTIGMILGLSAGLTPGPLLTVVISETILHDIGAGIKVALAPLITDAPIIVLTVFVLSRLSGFQGILGVISLIGGALVMTMGIRGIKAGGVAIDIRNTRPRSLIKGILVNVLSPHPYLFWLSVGAPTMIRATADHNVFAGATFVLSFFGLLVGSKIALAVLVGKSKAVLTGKGYVYAMKFFGCLMCGLSIFLFKDGFALISSQILLK</sequence>
<dbReference type="GO" id="GO:0015171">
    <property type="term" value="F:amino acid transmembrane transporter activity"/>
    <property type="evidence" value="ECO:0007669"/>
    <property type="project" value="TreeGrafter"/>
</dbReference>
<reference evidence="8" key="1">
    <citation type="submission" date="2016-10" db="EMBL/GenBank/DDBJ databases">
        <authorList>
            <person name="Varghese N."/>
            <person name="Submissions S."/>
        </authorList>
    </citation>
    <scope>NUCLEOTIDE SEQUENCE [LARGE SCALE GENOMIC DNA]</scope>
    <source>
        <strain evidence="8">DSM 3384</strain>
    </source>
</reference>
<evidence type="ECO:0000256" key="2">
    <source>
        <dbReference type="ARBA" id="ARBA00022475"/>
    </source>
</evidence>